<reference evidence="2 3" key="1">
    <citation type="submission" date="2014-10" db="EMBL/GenBank/DDBJ databases">
        <title>Genome sequence of Clostridium aceticum DSM 1496.</title>
        <authorList>
            <person name="Poehlein A."/>
            <person name="Schiel-Bengelsdorf B."/>
            <person name="Gottschalk G."/>
            <person name="Duerre P."/>
            <person name="Daniel R."/>
        </authorList>
    </citation>
    <scope>NUCLEOTIDE SEQUENCE [LARGE SCALE GENOMIC DNA]</scope>
    <source>
        <strain evidence="2 3">DSM 1496</strain>
    </source>
</reference>
<proteinExistence type="predicted"/>
<dbReference type="Gene3D" id="3.40.630.40">
    <property type="entry name" value="Zn-dependent exopeptidases"/>
    <property type="match status" value="1"/>
</dbReference>
<dbReference type="SUPFAM" id="SSF53187">
    <property type="entry name" value="Zn-dependent exopeptidases"/>
    <property type="match status" value="1"/>
</dbReference>
<dbReference type="NCBIfam" id="TIGR02669">
    <property type="entry name" value="SpoIID_LytB"/>
    <property type="match status" value="1"/>
</dbReference>
<dbReference type="GO" id="GO:0030435">
    <property type="term" value="P:sporulation resulting in formation of a cellular spore"/>
    <property type="evidence" value="ECO:0007669"/>
    <property type="project" value="InterPro"/>
</dbReference>
<dbReference type="InterPro" id="IPR050695">
    <property type="entry name" value="N-acetylmuramoyl_amidase_3"/>
</dbReference>
<evidence type="ECO:0000313" key="2">
    <source>
        <dbReference type="EMBL" id="AKL97142.1"/>
    </source>
</evidence>
<evidence type="ECO:0000313" key="3">
    <source>
        <dbReference type="Proteomes" id="UP000035704"/>
    </source>
</evidence>
<dbReference type="GO" id="GO:0008745">
    <property type="term" value="F:N-acetylmuramoyl-L-alanine amidase activity"/>
    <property type="evidence" value="ECO:0007669"/>
    <property type="project" value="InterPro"/>
</dbReference>
<name>A0A0D8I7B5_9CLOT</name>
<dbReference type="GO" id="GO:0009253">
    <property type="term" value="P:peptidoglycan catabolic process"/>
    <property type="evidence" value="ECO:0007669"/>
    <property type="project" value="InterPro"/>
</dbReference>
<dbReference type="CDD" id="cd02696">
    <property type="entry name" value="MurNAc-LAA"/>
    <property type="match status" value="1"/>
</dbReference>
<dbReference type="GO" id="GO:0030288">
    <property type="term" value="C:outer membrane-bounded periplasmic space"/>
    <property type="evidence" value="ECO:0007669"/>
    <property type="project" value="TreeGrafter"/>
</dbReference>
<dbReference type="SMART" id="SM00646">
    <property type="entry name" value="Ami_3"/>
    <property type="match status" value="1"/>
</dbReference>
<dbReference type="InterPro" id="IPR002508">
    <property type="entry name" value="MurNAc-LAA_cat"/>
</dbReference>
<organism evidence="2 3">
    <name type="scientific">Clostridium aceticum</name>
    <dbReference type="NCBI Taxonomy" id="84022"/>
    <lineage>
        <taxon>Bacteria</taxon>
        <taxon>Bacillati</taxon>
        <taxon>Bacillota</taxon>
        <taxon>Clostridia</taxon>
        <taxon>Eubacteriales</taxon>
        <taxon>Clostridiaceae</taxon>
        <taxon>Clostridium</taxon>
    </lineage>
</organism>
<protein>
    <submittedName>
        <fullName evidence="2">Stage II sporulation protein D</fullName>
    </submittedName>
</protein>
<dbReference type="PANTHER" id="PTHR30404">
    <property type="entry name" value="N-ACETYLMURAMOYL-L-ALANINE AMIDASE"/>
    <property type="match status" value="1"/>
</dbReference>
<gene>
    <name evidence="2" type="primary">spoIID3</name>
    <name evidence="2" type="ORF">CACET_c37140</name>
</gene>
<evidence type="ECO:0000256" key="1">
    <source>
        <dbReference type="ARBA" id="ARBA00022801"/>
    </source>
</evidence>
<dbReference type="EMBL" id="CP009687">
    <property type="protein sequence ID" value="AKL97142.1"/>
    <property type="molecule type" value="Genomic_DNA"/>
</dbReference>
<accession>A0A0D8I7B5</accession>
<keyword evidence="1" id="KW-0378">Hydrolase</keyword>
<dbReference type="InterPro" id="IPR013693">
    <property type="entry name" value="SpoIID/LytB_N"/>
</dbReference>
<dbReference type="STRING" id="84022.CACET_c37140"/>
<dbReference type="OrthoDB" id="9794671at2"/>
<dbReference type="Proteomes" id="UP000035704">
    <property type="component" value="Chromosome"/>
</dbReference>
<sequence>MKQVGESIYVDVYNPYEKKIISKPLEELVKELVAWSMPLTFNIEALKSQSIIMRTRIAKRLKFFGGNGVKDILEADLSLDEFQGVLTLEDYRQTWGEGYEENIDILKRVIDDTKNIIIFFNDRPIDARFHTVCGGATENSENVDGNIVQYLRRVLCSYCQEAPYSFNYKDLSIEDIEERLGVQFAKESATKNMEIENMFYDITRDQQNRVTKLKVAGKEFEGKQLMELLSLNSTRISWRPEKIRFFTKGKGDGVGLCQYGANQMAQEGKKAEEILKYYYTGIVLKNIEIRDIKKPLKGKTIVIDAGHGGEKADDNVGFSGLREKDVNLEICSYLRNRLLELGATVYTTREKDEYIPLTQRAAIVNEISPAFFITIHQNYFKHPSISGTEIYYYRGDKEARRLAKEIIEEVSEKLGTIKRGIKTAEFFLLRDVKVSSLHIEVVYISNPEEEKLLMKEEFKKKAALAIANGIVRYYGYSL</sequence>
<dbReference type="Pfam" id="PF08486">
    <property type="entry name" value="SpoIID"/>
    <property type="match status" value="1"/>
</dbReference>
<dbReference type="RefSeq" id="WP_044825491.1">
    <property type="nucleotide sequence ID" value="NZ_CP009687.1"/>
</dbReference>
<keyword evidence="3" id="KW-1185">Reference proteome</keyword>
<dbReference type="AlphaFoldDB" id="A0A0D8I7B5"/>
<dbReference type="KEGG" id="cace:CACET_c37140"/>
<dbReference type="Pfam" id="PF01520">
    <property type="entry name" value="Amidase_3"/>
    <property type="match status" value="1"/>
</dbReference>
<dbReference type="PANTHER" id="PTHR30404:SF0">
    <property type="entry name" value="N-ACETYLMURAMOYL-L-ALANINE AMIDASE AMIC"/>
    <property type="match status" value="1"/>
</dbReference>
<dbReference type="InterPro" id="IPR013486">
    <property type="entry name" value="SpoIID/LytB"/>
</dbReference>
<dbReference type="PATRIC" id="fig|84022.5.peg.960"/>